<evidence type="ECO:0000313" key="2">
    <source>
        <dbReference type="Proteomes" id="UP000216215"/>
    </source>
</evidence>
<evidence type="ECO:0000313" key="1">
    <source>
        <dbReference type="EMBL" id="PAP99794.1"/>
    </source>
</evidence>
<sequence>MGQLVIETHWERLVRRSNHQFIQAEDWLVNATSAGDACVAQDAAYEALRTGMSAAIFLYHFAEVAFERNAVNPHPASIAAMRALIQANSHSVTGDARPDDHRILGGLANAVKHAELKDPNIIEVPHTGVVVRISHGKPVAFDEGRANGTPQVVVVATGRDRPLGAIIENVSRGWNAILGLPV</sequence>
<gene>
    <name evidence="1" type="ORF">CIT25_23300</name>
</gene>
<dbReference type="EMBL" id="NPKI01000029">
    <property type="protein sequence ID" value="PAP99794.1"/>
    <property type="molecule type" value="Genomic_DNA"/>
</dbReference>
<accession>A0AB36R531</accession>
<comment type="caution">
    <text evidence="1">The sequence shown here is derived from an EMBL/GenBank/DDBJ whole genome shotgun (WGS) entry which is preliminary data.</text>
</comment>
<dbReference type="AlphaFoldDB" id="A0AB36R531"/>
<proteinExistence type="predicted"/>
<protein>
    <submittedName>
        <fullName evidence="1">Uncharacterized protein</fullName>
    </submittedName>
</protein>
<name>A0AB36R531_9HYPH</name>
<keyword evidence="2" id="KW-1185">Reference proteome</keyword>
<dbReference type="RefSeq" id="WP_095486954.1">
    <property type="nucleotide sequence ID" value="NZ_CP088151.1"/>
</dbReference>
<reference evidence="2" key="1">
    <citation type="submission" date="2017-08" db="EMBL/GenBank/DDBJ databases">
        <title>Mesorhizobium wenxinae sp. nov., a novel rhizobial species isolated from root nodules of chickpea (Cicer arietinum L.).</title>
        <authorList>
            <person name="Zhang J."/>
        </authorList>
    </citation>
    <scope>NUCLEOTIDE SEQUENCE [LARGE SCALE GENOMIC DNA]</scope>
    <source>
        <strain evidence="2">USDA 3392</strain>
    </source>
</reference>
<organism evidence="1 2">
    <name type="scientific">Mesorhizobium mediterraneum</name>
    <dbReference type="NCBI Taxonomy" id="43617"/>
    <lineage>
        <taxon>Bacteria</taxon>
        <taxon>Pseudomonadati</taxon>
        <taxon>Pseudomonadota</taxon>
        <taxon>Alphaproteobacteria</taxon>
        <taxon>Hyphomicrobiales</taxon>
        <taxon>Phyllobacteriaceae</taxon>
        <taxon>Mesorhizobium</taxon>
    </lineage>
</organism>
<dbReference type="Proteomes" id="UP000216215">
    <property type="component" value="Unassembled WGS sequence"/>
</dbReference>